<dbReference type="AlphaFoldDB" id="A0A1A8VNF5"/>
<dbReference type="VEuPathDB" id="PlasmoDB:PocGH01_04026600"/>
<name>A0A1A8VNF5_PLAOA</name>
<evidence type="ECO:0000313" key="3">
    <source>
        <dbReference type="EMBL" id="SBS82159.1"/>
    </source>
</evidence>
<evidence type="ECO:0000313" key="2">
    <source>
        <dbReference type="EMBL" id="SBS80840.1"/>
    </source>
</evidence>
<reference evidence="2" key="2">
    <citation type="submission" date="2016-05" db="EMBL/GenBank/DDBJ databases">
        <authorList>
            <person name="Lavstsen T."/>
            <person name="Jespersen J.S."/>
        </authorList>
    </citation>
    <scope>NUCLEOTIDE SEQUENCE [LARGE SCALE GENOMIC DNA]</scope>
</reference>
<feature type="region of interest" description="Disordered" evidence="1">
    <location>
        <begin position="242"/>
        <end position="267"/>
    </location>
</feature>
<gene>
    <name evidence="3" type="ORF">POVCU1_006570</name>
    <name evidence="2" type="ORF">POVCU2_0007190</name>
</gene>
<proteinExistence type="predicted"/>
<dbReference type="Proteomes" id="UP000078546">
    <property type="component" value="Unassembled WGS sequence"/>
</dbReference>
<evidence type="ECO:0000313" key="5">
    <source>
        <dbReference type="Proteomes" id="UP000078560"/>
    </source>
</evidence>
<dbReference type="EMBL" id="FLQU01000106">
    <property type="protein sequence ID" value="SBS80840.1"/>
    <property type="molecule type" value="Genomic_DNA"/>
</dbReference>
<feature type="region of interest" description="Disordered" evidence="1">
    <location>
        <begin position="308"/>
        <end position="346"/>
    </location>
</feature>
<evidence type="ECO:0000313" key="4">
    <source>
        <dbReference type="Proteomes" id="UP000078546"/>
    </source>
</evidence>
<evidence type="ECO:0000256" key="1">
    <source>
        <dbReference type="SAM" id="MobiDB-lite"/>
    </source>
</evidence>
<organism evidence="2 5">
    <name type="scientific">Plasmodium ovale curtisi</name>
    <dbReference type="NCBI Taxonomy" id="864141"/>
    <lineage>
        <taxon>Eukaryota</taxon>
        <taxon>Sar</taxon>
        <taxon>Alveolata</taxon>
        <taxon>Apicomplexa</taxon>
        <taxon>Aconoidasida</taxon>
        <taxon>Haemosporida</taxon>
        <taxon>Plasmodiidae</taxon>
        <taxon>Plasmodium</taxon>
        <taxon>Plasmodium (Plasmodium)</taxon>
    </lineage>
</organism>
<accession>A0A1A8VNF5</accession>
<dbReference type="EMBL" id="FLQV01000121">
    <property type="protein sequence ID" value="SBS82159.1"/>
    <property type="molecule type" value="Genomic_DNA"/>
</dbReference>
<reference evidence="4 5" key="1">
    <citation type="submission" date="2016-05" db="EMBL/GenBank/DDBJ databases">
        <authorList>
            <person name="Naeem Raeece"/>
        </authorList>
    </citation>
    <scope>NUCLEOTIDE SEQUENCE [LARGE SCALE GENOMIC DNA]</scope>
</reference>
<sequence length="474" mass="53776">MGIVKSEELQEEGGNCNIGLYVNWIHNIFKADVSVSSLLRIEAEKEKKRKRKIREEDEEKEENVYIKLKKNNNAEKKDKLSIREKVNFPFITHEGEKRNDYKEEHEEAVGMHAHLSNERSTPFHTPATNVKNSLHNNRSEHDFLNKDQLKNANLLKSNSSSSCDISEIESDEELHTGIVEESIAGAVHGDSTKLGGNYQELHGSYDNVYATALQRANKNAKLMDLPNIIDFEILNGLMLYPSDDEEADEDGGGRGGEADGSANGRKTKTDNFVHVSFNCDRFKKNTDAARELDAEFFSFSMEAYKNSGKKEGMSERGSLNAAPEDHATADSSRDRGENKNVSDNFNNGTVCTSSAAHLRSHIEGGDADGDNDTVNLKRNEKGNRQEVFPPKNMSHNFCFWNVENGTYITRPLYAQRLNKKTYTLLDESEEMIKNYSSNKYSIKFVPRHLLYVVSQVASRTFFDPIYRKQLLFQF</sequence>
<dbReference type="Proteomes" id="UP000078560">
    <property type="component" value="Unassembled WGS sequence"/>
</dbReference>
<feature type="compositionally biased region" description="Basic and acidic residues" evidence="1">
    <location>
        <begin position="323"/>
        <end position="340"/>
    </location>
</feature>
<protein>
    <submittedName>
        <fullName evidence="2">Uncharacterized protein</fullName>
    </submittedName>
</protein>